<accession>A0A3D4V8G6</accession>
<feature type="modified residue" description="N6-(pyridoxal phosphate)lysine" evidence="12 13">
    <location>
        <position position="114"/>
    </location>
</feature>
<dbReference type="Gene3D" id="3.20.20.10">
    <property type="entry name" value="Alanine racemase"/>
    <property type="match status" value="1"/>
</dbReference>
<evidence type="ECO:0000256" key="4">
    <source>
        <dbReference type="ARBA" id="ARBA00008357"/>
    </source>
</evidence>
<dbReference type="Pfam" id="PF02784">
    <property type="entry name" value="Orn_Arg_deC_N"/>
    <property type="match status" value="1"/>
</dbReference>
<comment type="pathway">
    <text evidence="12">Amine and polyamine biosynthesis; agmatine biosynthesis; agmatine from L-arginine: step 1/1.</text>
</comment>
<dbReference type="PANTHER" id="PTHR43295:SF9">
    <property type="entry name" value="BIOSYNTHETIC ARGININE DECARBOXYLASE"/>
    <property type="match status" value="1"/>
</dbReference>
<dbReference type="GO" id="GO:0008295">
    <property type="term" value="P:spermidine biosynthetic process"/>
    <property type="evidence" value="ECO:0007669"/>
    <property type="project" value="UniProtKB-UniRule"/>
</dbReference>
<keyword evidence="11 12" id="KW-0456">Lyase</keyword>
<evidence type="ECO:0000256" key="13">
    <source>
        <dbReference type="PIRSR" id="PIRSR001336-50"/>
    </source>
</evidence>
<evidence type="ECO:0000313" key="19">
    <source>
        <dbReference type="Proteomes" id="UP000264071"/>
    </source>
</evidence>
<evidence type="ECO:0000256" key="14">
    <source>
        <dbReference type="PIRSR" id="PIRSR600183-50"/>
    </source>
</evidence>
<evidence type="ECO:0000313" key="18">
    <source>
        <dbReference type="EMBL" id="HCT57391.1"/>
    </source>
</evidence>
<dbReference type="EMBL" id="DPIY01000009">
    <property type="protein sequence ID" value="HCT57391.1"/>
    <property type="molecule type" value="Genomic_DNA"/>
</dbReference>
<dbReference type="SUPFAM" id="SSF50621">
    <property type="entry name" value="Alanine racemase C-terminal domain-like"/>
    <property type="match status" value="1"/>
</dbReference>
<dbReference type="PIRSF" id="PIRSF001336">
    <property type="entry name" value="Arg_decrbxlase"/>
    <property type="match status" value="1"/>
</dbReference>
<feature type="domain" description="Orn/DAP/Arg decarboxylase 2 N-terminal" evidence="15">
    <location>
        <begin position="93"/>
        <end position="356"/>
    </location>
</feature>
<dbReference type="PRINTS" id="PR01179">
    <property type="entry name" value="ODADCRBXLASE"/>
</dbReference>
<feature type="active site" description="Proton donor" evidence="14">
    <location>
        <position position="518"/>
    </location>
</feature>
<dbReference type="Proteomes" id="UP000264071">
    <property type="component" value="Unassembled WGS sequence"/>
</dbReference>
<feature type="domain" description="Arginine decarboxylase helical bundle" evidence="16">
    <location>
        <begin position="380"/>
        <end position="468"/>
    </location>
</feature>
<evidence type="ECO:0000256" key="6">
    <source>
        <dbReference type="ARBA" id="ARBA00022793"/>
    </source>
</evidence>
<evidence type="ECO:0000256" key="9">
    <source>
        <dbReference type="ARBA" id="ARBA00023066"/>
    </source>
</evidence>
<dbReference type="PROSITE" id="PS00879">
    <property type="entry name" value="ODR_DC_2_2"/>
    <property type="match status" value="1"/>
</dbReference>
<evidence type="ECO:0000259" key="15">
    <source>
        <dbReference type="Pfam" id="PF02784"/>
    </source>
</evidence>
<dbReference type="UniPathway" id="UPA00186">
    <property type="reaction ID" value="UER00284"/>
</dbReference>
<sequence>MATRTQPIVEPAPPKPWSLESARTLYNVEGWGAGYFDVNDRGHVIVRPDPGHPNRTLDLRDLAADLEGQGVQLPILLRFSDILRSRIETLSERFGAAIREFEYTGGYTTVYPIKVNQQRHVVEEIVRFGKTHGVGLECGSKPELQAVLGLSHSTEHLIVCNGYKDHEFMRLALMGQKLGHTVFIVLEQVSELDVLLEVADELGVTPTCGVRIKLASEGAGRWAQSGGEKSKFGLSSAELIKLIDKLQAANRLDILKLIHFHLGSQITDIRFIKSGLQEVARFYLELRAVGVDITHVDVGGGLGIDYDGTNSTNNASVNYTLQEYANDVVYTIAEACREAELSMPHIISESGRALTAHHALLLIKVIDVESQAEQPIPALDDDDHSLLHEMYEDWRTLTERAARPRKVLEVFHDASFDKDRARQYFNSGVLNLRGLAKAEVLWLATMNATYRIAKADPDTYQDILPELESALVDRYFCNFSLFQSLPDSWAIDQLFPIMPIHRLLEEPARRGTLQDVTCDSDGKIDRFVGGKNGRSSLELHEFRDGEDYILGIFLTGAYQEILGDLHNLFGDTNAVHVRLNDQGNYEITDLVEGDTVTEVLNYVQFGASQLLATFRRKVNGSSLLTRDEANAFIADYVAGLEGYTYLEGEAAR</sequence>
<dbReference type="InterPro" id="IPR000183">
    <property type="entry name" value="Orn/DAP/Arg_de-COase"/>
</dbReference>
<dbReference type="EC" id="4.1.1.19" evidence="12"/>
<dbReference type="PRINTS" id="PR01180">
    <property type="entry name" value="ARGDCRBXLASE"/>
</dbReference>
<dbReference type="NCBIfam" id="TIGR01273">
    <property type="entry name" value="speA"/>
    <property type="match status" value="1"/>
</dbReference>
<feature type="binding site" evidence="12">
    <location>
        <begin position="296"/>
        <end position="306"/>
    </location>
    <ligand>
        <name>substrate</name>
    </ligand>
</feature>
<protein>
    <recommendedName>
        <fullName evidence="12">Biosynthetic arginine decarboxylase</fullName>
        <shortName evidence="12">ADC</shortName>
        <ecNumber evidence="12">4.1.1.19</ecNumber>
    </recommendedName>
</protein>
<keyword evidence="6 12" id="KW-0210">Decarboxylase</keyword>
<evidence type="ECO:0000256" key="11">
    <source>
        <dbReference type="ARBA" id="ARBA00023239"/>
    </source>
</evidence>
<evidence type="ECO:0000256" key="2">
    <source>
        <dbReference type="ARBA" id="ARBA00001946"/>
    </source>
</evidence>
<dbReference type="InterPro" id="IPR002985">
    <property type="entry name" value="Arg_decrbxlase"/>
</dbReference>
<dbReference type="Pfam" id="PF17810">
    <property type="entry name" value="Arg_decarb_HB"/>
    <property type="match status" value="1"/>
</dbReference>
<dbReference type="InterPro" id="IPR041128">
    <property type="entry name" value="Arg_decarbox_C"/>
</dbReference>
<evidence type="ECO:0000259" key="17">
    <source>
        <dbReference type="Pfam" id="PF17944"/>
    </source>
</evidence>
<dbReference type="NCBIfam" id="NF003763">
    <property type="entry name" value="PRK05354.1"/>
    <property type="match status" value="1"/>
</dbReference>
<evidence type="ECO:0000256" key="7">
    <source>
        <dbReference type="ARBA" id="ARBA00022842"/>
    </source>
</evidence>
<dbReference type="InterPro" id="IPR022657">
    <property type="entry name" value="De-COase2_CS"/>
</dbReference>
<evidence type="ECO:0000256" key="8">
    <source>
        <dbReference type="ARBA" id="ARBA00022898"/>
    </source>
</evidence>
<dbReference type="InterPro" id="IPR029066">
    <property type="entry name" value="PLP-binding_barrel"/>
</dbReference>
<comment type="cofactor">
    <cofactor evidence="1 12 13">
        <name>pyridoxal 5'-phosphate</name>
        <dbReference type="ChEBI" id="CHEBI:597326"/>
    </cofactor>
</comment>
<keyword evidence="7 12" id="KW-0460">Magnesium</keyword>
<dbReference type="Gene3D" id="1.20.58.930">
    <property type="match status" value="1"/>
</dbReference>
<dbReference type="InterPro" id="IPR040634">
    <property type="entry name" value="Arg_decarb_HB"/>
</dbReference>
<dbReference type="GO" id="GO:0046872">
    <property type="term" value="F:metal ion binding"/>
    <property type="evidence" value="ECO:0007669"/>
    <property type="project" value="UniProtKB-KW"/>
</dbReference>
<dbReference type="InterPro" id="IPR022644">
    <property type="entry name" value="De-COase2_N"/>
</dbReference>
<keyword evidence="10 12" id="KW-0620">Polyamine biosynthesis</keyword>
<evidence type="ECO:0000256" key="5">
    <source>
        <dbReference type="ARBA" id="ARBA00022723"/>
    </source>
</evidence>
<evidence type="ECO:0000259" key="16">
    <source>
        <dbReference type="Pfam" id="PF17810"/>
    </source>
</evidence>
<dbReference type="AlphaFoldDB" id="A0A3D4V8G6"/>
<dbReference type="FunFam" id="3.20.20.10:FF:000001">
    <property type="entry name" value="Biosynthetic arginine decarboxylase"/>
    <property type="match status" value="1"/>
</dbReference>
<dbReference type="InterPro" id="IPR022653">
    <property type="entry name" value="De-COase2_pyr-phos_BS"/>
</dbReference>
<feature type="domain" description="Arginine decarboxylase C-terminal helical" evidence="17">
    <location>
        <begin position="596"/>
        <end position="646"/>
    </location>
</feature>
<dbReference type="SUPFAM" id="SSF51419">
    <property type="entry name" value="PLP-binding barrel"/>
    <property type="match status" value="1"/>
</dbReference>
<dbReference type="PROSITE" id="PS00878">
    <property type="entry name" value="ODR_DC_2_1"/>
    <property type="match status" value="1"/>
</dbReference>
<dbReference type="Gene3D" id="2.40.37.10">
    <property type="entry name" value="Lyase, Ornithine Decarboxylase, Chain A, domain 1"/>
    <property type="match status" value="1"/>
</dbReference>
<evidence type="ECO:0000256" key="1">
    <source>
        <dbReference type="ARBA" id="ARBA00001933"/>
    </source>
</evidence>
<dbReference type="GO" id="GO:0033388">
    <property type="term" value="P:putrescine biosynthetic process from arginine"/>
    <property type="evidence" value="ECO:0007669"/>
    <property type="project" value="UniProtKB-ARBA"/>
</dbReference>
<organism evidence="18 19">
    <name type="scientific">Gemmatimonas aurantiaca</name>
    <dbReference type="NCBI Taxonomy" id="173480"/>
    <lineage>
        <taxon>Bacteria</taxon>
        <taxon>Pseudomonadati</taxon>
        <taxon>Gemmatimonadota</taxon>
        <taxon>Gemmatimonadia</taxon>
        <taxon>Gemmatimonadales</taxon>
        <taxon>Gemmatimonadaceae</taxon>
        <taxon>Gemmatimonas</taxon>
    </lineage>
</organism>
<evidence type="ECO:0000256" key="3">
    <source>
        <dbReference type="ARBA" id="ARBA00002257"/>
    </source>
</evidence>
<comment type="cofactor">
    <cofactor evidence="2 12">
        <name>Mg(2+)</name>
        <dbReference type="ChEBI" id="CHEBI:18420"/>
    </cofactor>
</comment>
<dbReference type="Gene3D" id="1.10.287.3440">
    <property type="match status" value="1"/>
</dbReference>
<comment type="similarity">
    <text evidence="4 12">Belongs to the Orn/Lys/Arg decarboxylase class-II family. SpeA subfamily.</text>
</comment>
<keyword evidence="8 12" id="KW-0663">Pyridoxal phosphate</keyword>
<comment type="function">
    <text evidence="3 12">Catalyzes the biosynthesis of agmatine from arginine.</text>
</comment>
<comment type="catalytic activity">
    <reaction evidence="12">
        <text>L-arginine + H(+) = agmatine + CO2</text>
        <dbReference type="Rhea" id="RHEA:17641"/>
        <dbReference type="ChEBI" id="CHEBI:15378"/>
        <dbReference type="ChEBI" id="CHEBI:16526"/>
        <dbReference type="ChEBI" id="CHEBI:32682"/>
        <dbReference type="ChEBI" id="CHEBI:58145"/>
        <dbReference type="EC" id="4.1.1.19"/>
    </reaction>
</comment>
<dbReference type="HAMAP" id="MF_01417">
    <property type="entry name" value="SpeA"/>
    <property type="match status" value="1"/>
</dbReference>
<dbReference type="InterPro" id="IPR009006">
    <property type="entry name" value="Ala_racemase/Decarboxylase_C"/>
</dbReference>
<keyword evidence="9 12" id="KW-0745">Spermidine biosynthesis</keyword>
<comment type="caution">
    <text evidence="18">The sequence shown here is derived from an EMBL/GenBank/DDBJ whole genome shotgun (WGS) entry which is preliminary data.</text>
</comment>
<dbReference type="GO" id="GO:0006527">
    <property type="term" value="P:L-arginine catabolic process"/>
    <property type="evidence" value="ECO:0007669"/>
    <property type="project" value="InterPro"/>
</dbReference>
<dbReference type="Pfam" id="PF17944">
    <property type="entry name" value="Arg_decarbox_C"/>
    <property type="match status" value="1"/>
</dbReference>
<reference evidence="18 19" key="1">
    <citation type="journal article" date="2018" name="Nat. Biotechnol.">
        <title>A standardized bacterial taxonomy based on genome phylogeny substantially revises the tree of life.</title>
        <authorList>
            <person name="Parks D.H."/>
            <person name="Chuvochina M."/>
            <person name="Waite D.W."/>
            <person name="Rinke C."/>
            <person name="Skarshewski A."/>
            <person name="Chaumeil P.A."/>
            <person name="Hugenholtz P."/>
        </authorList>
    </citation>
    <scope>NUCLEOTIDE SEQUENCE [LARGE SCALE GENOMIC DNA]</scope>
    <source>
        <strain evidence="18">UBA8844</strain>
    </source>
</reference>
<dbReference type="PANTHER" id="PTHR43295">
    <property type="entry name" value="ARGININE DECARBOXYLASE"/>
    <property type="match status" value="1"/>
</dbReference>
<keyword evidence="5 12" id="KW-0479">Metal-binding</keyword>
<dbReference type="OMA" id="AVEYTQH"/>
<evidence type="ECO:0000256" key="10">
    <source>
        <dbReference type="ARBA" id="ARBA00023115"/>
    </source>
</evidence>
<dbReference type="GO" id="GO:0008792">
    <property type="term" value="F:arginine decarboxylase activity"/>
    <property type="evidence" value="ECO:0007669"/>
    <property type="project" value="UniProtKB-UniRule"/>
</dbReference>
<dbReference type="CDD" id="cd06830">
    <property type="entry name" value="PLPDE_III_ADC"/>
    <property type="match status" value="1"/>
</dbReference>
<gene>
    <name evidence="12" type="primary">speA</name>
    <name evidence="18" type="ORF">DGD08_09300</name>
</gene>
<evidence type="ECO:0000256" key="12">
    <source>
        <dbReference type="HAMAP-Rule" id="MF_01417"/>
    </source>
</evidence>
<proteinExistence type="inferred from homology"/>
<name>A0A3D4V8G6_9BACT</name>